<gene>
    <name evidence="2" type="ORF">A3841_12640</name>
</gene>
<accession>A0A1Q5PEM4</accession>
<proteinExistence type="predicted"/>
<keyword evidence="1" id="KW-0732">Signal</keyword>
<dbReference type="STRING" id="1797110.A3841_12640"/>
<evidence type="ECO:0000313" key="3">
    <source>
        <dbReference type="Proteomes" id="UP000186551"/>
    </source>
</evidence>
<evidence type="ECO:0008006" key="4">
    <source>
        <dbReference type="Google" id="ProtNLM"/>
    </source>
</evidence>
<comment type="caution">
    <text evidence="2">The sequence shown here is derived from an EMBL/GenBank/DDBJ whole genome shotgun (WGS) entry which is preliminary data.</text>
</comment>
<dbReference type="EMBL" id="LVWA01000004">
    <property type="protein sequence ID" value="OKL40698.1"/>
    <property type="molecule type" value="Genomic_DNA"/>
</dbReference>
<reference evidence="2 3" key="1">
    <citation type="submission" date="2016-03" db="EMBL/GenBank/DDBJ databases">
        <title>Genome sequence of Pontibacter sp. nov., of the family cytophagaceae, isolated from marine sediment of the Yellow Sea, China.</title>
        <authorList>
            <person name="Zhang G."/>
            <person name="Zhang R."/>
        </authorList>
    </citation>
    <scope>NUCLEOTIDE SEQUENCE [LARGE SCALE GENOMIC DNA]</scope>
    <source>
        <strain evidence="2 3">S10-8</strain>
    </source>
</reference>
<keyword evidence="3" id="KW-1185">Reference proteome</keyword>
<feature type="chain" id="PRO_5012072660" description="GRAM domain-containing protein" evidence="1">
    <location>
        <begin position="21"/>
        <end position="136"/>
    </location>
</feature>
<dbReference type="AlphaFoldDB" id="A0A1Q5PEM4"/>
<feature type="signal peptide" evidence="1">
    <location>
        <begin position="1"/>
        <end position="20"/>
    </location>
</feature>
<name>A0A1Q5PEM4_9BACT</name>
<evidence type="ECO:0000313" key="2">
    <source>
        <dbReference type="EMBL" id="OKL40698.1"/>
    </source>
</evidence>
<evidence type="ECO:0000256" key="1">
    <source>
        <dbReference type="SAM" id="SignalP"/>
    </source>
</evidence>
<dbReference type="Proteomes" id="UP000186551">
    <property type="component" value="Unassembled WGS sequence"/>
</dbReference>
<sequence length="136" mass="15223">MSFLKLIPSLLLLVASAGCATKQPQYTFAGKEVLMEQHNVSLYRKTPKVWPAKGKVIATADKLIFIPTPHYGVLHVSRRDSTFINSGEVVGLREKRWMLVFPFGLEVITADSTTYSFVTVRRDELVRKINGLGQGE</sequence>
<dbReference type="PROSITE" id="PS51257">
    <property type="entry name" value="PROKAR_LIPOPROTEIN"/>
    <property type="match status" value="1"/>
</dbReference>
<protein>
    <recommendedName>
        <fullName evidence="4">GRAM domain-containing protein</fullName>
    </recommendedName>
</protein>
<organism evidence="2 3">
    <name type="scientific">Pontibacter flavimaris</name>
    <dbReference type="NCBI Taxonomy" id="1797110"/>
    <lineage>
        <taxon>Bacteria</taxon>
        <taxon>Pseudomonadati</taxon>
        <taxon>Bacteroidota</taxon>
        <taxon>Cytophagia</taxon>
        <taxon>Cytophagales</taxon>
        <taxon>Hymenobacteraceae</taxon>
        <taxon>Pontibacter</taxon>
    </lineage>
</organism>